<proteinExistence type="predicted"/>
<dbReference type="RefSeq" id="WP_009804977.1">
    <property type="nucleotide sequence ID" value="NZ_CH724131.1"/>
</dbReference>
<protein>
    <submittedName>
        <fullName evidence="1">Ribonucleotide-diphosphate reductase alpha subunit</fullName>
        <ecNumber evidence="1">1.17.4.1</ecNumber>
    </submittedName>
</protein>
<sequence length="79" mass="8536">MKTFIKAKNSTNITLVDITATGFDCFADLEDCQNVTTENVKTEVGKKKHAILSKLTNSTSLLGLTLKGYDVAEKLNGSP</sequence>
<dbReference type="Proteomes" id="UP000004318">
    <property type="component" value="Unassembled WGS sequence"/>
</dbReference>
<dbReference type="GO" id="GO:0004748">
    <property type="term" value="F:ribonucleoside-diphosphate reductase activity, thioredoxin disulfide as acceptor"/>
    <property type="evidence" value="ECO:0007669"/>
    <property type="project" value="UniProtKB-EC"/>
</dbReference>
<keyword evidence="2" id="KW-1185">Reference proteome</keyword>
<gene>
    <name evidence="1" type="ORF">OB2597_03634</name>
</gene>
<accession>A3U3R0</accession>
<reference evidence="1 2" key="1">
    <citation type="journal article" date="2010" name="J. Bacteriol.">
        <title>Genome sequences of Oceanicola granulosus HTCC2516(T) and Oceanicola batsensis HTCC2597(TDelta).</title>
        <authorList>
            <person name="Thrash J.C."/>
            <person name="Cho J.C."/>
            <person name="Vergin K.L."/>
            <person name="Giovannoni S.J."/>
        </authorList>
    </citation>
    <scope>NUCLEOTIDE SEQUENCE [LARGE SCALE GENOMIC DNA]</scope>
    <source>
        <strain evidence="2">ATCC BAA-863 / DSM 15984 / KCTC 12145 / HTCC2597</strain>
    </source>
</reference>
<evidence type="ECO:0000313" key="2">
    <source>
        <dbReference type="Proteomes" id="UP000004318"/>
    </source>
</evidence>
<dbReference type="EC" id="1.17.4.1" evidence="1"/>
<keyword evidence="1" id="KW-0560">Oxidoreductase</keyword>
<dbReference type="HOGENOM" id="CLU_2602534_0_0_5"/>
<evidence type="ECO:0000313" key="1">
    <source>
        <dbReference type="EMBL" id="EAQ01149.1"/>
    </source>
</evidence>
<dbReference type="AlphaFoldDB" id="A3U3R0"/>
<comment type="caution">
    <text evidence="1">The sequence shown here is derived from an EMBL/GenBank/DDBJ whole genome shotgun (WGS) entry which is preliminary data.</text>
</comment>
<name>A3U3R0_PSEBH</name>
<organism evidence="1 2">
    <name type="scientific">Pseudooceanicola batsensis (strain ATCC BAA-863 / DSM 15984 / KCTC 12145 / HTCC2597)</name>
    <name type="common">Oceanicola batsensis</name>
    <dbReference type="NCBI Taxonomy" id="252305"/>
    <lineage>
        <taxon>Bacteria</taxon>
        <taxon>Pseudomonadati</taxon>
        <taxon>Pseudomonadota</taxon>
        <taxon>Alphaproteobacteria</taxon>
        <taxon>Rhodobacterales</taxon>
        <taxon>Paracoccaceae</taxon>
        <taxon>Pseudooceanicola</taxon>
    </lineage>
</organism>
<dbReference type="EMBL" id="AAMO01000017">
    <property type="protein sequence ID" value="EAQ01149.1"/>
    <property type="molecule type" value="Genomic_DNA"/>
</dbReference>